<evidence type="ECO:0000256" key="11">
    <source>
        <dbReference type="ARBA" id="ARBA00023225"/>
    </source>
</evidence>
<evidence type="ECO:0000256" key="12">
    <source>
        <dbReference type="ARBA" id="ARBA00025078"/>
    </source>
</evidence>
<comment type="caution">
    <text evidence="15">The sequence shown here is derived from an EMBL/GenBank/DDBJ whole genome shotgun (WGS) entry which is preliminary data.</text>
</comment>
<accession>A0A8J6P2Q2</accession>
<keyword evidence="15" id="KW-0282">Flagellum</keyword>
<keyword evidence="4 13" id="KW-0813">Transport</keyword>
<evidence type="ECO:0000256" key="3">
    <source>
        <dbReference type="ARBA" id="ARBA00021622"/>
    </source>
</evidence>
<feature type="region of interest" description="Disordered" evidence="14">
    <location>
        <begin position="1"/>
        <end position="26"/>
    </location>
</feature>
<dbReference type="Pfam" id="PF01312">
    <property type="entry name" value="Bac_export_2"/>
    <property type="match status" value="1"/>
</dbReference>
<feature type="transmembrane region" description="Helical" evidence="13">
    <location>
        <begin position="142"/>
        <end position="162"/>
    </location>
</feature>
<keyword evidence="11 13" id="KW-1006">Bacterial flagellum protein export</keyword>
<organism evidence="15 16">
    <name type="scientific">Candidatus Desulfatibia vada</name>
    <dbReference type="NCBI Taxonomy" id="2841696"/>
    <lineage>
        <taxon>Bacteria</taxon>
        <taxon>Pseudomonadati</taxon>
        <taxon>Thermodesulfobacteriota</taxon>
        <taxon>Desulfobacteria</taxon>
        <taxon>Desulfobacterales</taxon>
        <taxon>Desulfobacterales incertae sedis</taxon>
        <taxon>Candidatus Desulfatibia</taxon>
    </lineage>
</organism>
<dbReference type="NCBIfam" id="TIGR00328">
    <property type="entry name" value="flhB"/>
    <property type="match status" value="1"/>
</dbReference>
<keyword evidence="5 13" id="KW-1003">Cell membrane</keyword>
<evidence type="ECO:0000256" key="6">
    <source>
        <dbReference type="ARBA" id="ARBA00022692"/>
    </source>
</evidence>
<feature type="transmembrane region" description="Helical" evidence="13">
    <location>
        <begin position="182"/>
        <end position="211"/>
    </location>
</feature>
<protein>
    <recommendedName>
        <fullName evidence="3 13">Flagellar biosynthetic protein FlhB</fullName>
    </recommendedName>
</protein>
<evidence type="ECO:0000256" key="4">
    <source>
        <dbReference type="ARBA" id="ARBA00022448"/>
    </source>
</evidence>
<evidence type="ECO:0000256" key="9">
    <source>
        <dbReference type="ARBA" id="ARBA00022989"/>
    </source>
</evidence>
<keyword evidence="10 13" id="KW-0472">Membrane</keyword>
<keyword evidence="6 13" id="KW-0812">Transmembrane</keyword>
<dbReference type="InterPro" id="IPR006135">
    <property type="entry name" value="T3SS_substrate_exporter"/>
</dbReference>
<keyword evidence="9 13" id="KW-1133">Transmembrane helix</keyword>
<dbReference type="AlphaFoldDB" id="A0A8J6P2Q2"/>
<dbReference type="PANTHER" id="PTHR30531:SF12">
    <property type="entry name" value="FLAGELLAR BIOSYNTHETIC PROTEIN FLHB"/>
    <property type="match status" value="1"/>
</dbReference>
<dbReference type="GO" id="GO:0005886">
    <property type="term" value="C:plasma membrane"/>
    <property type="evidence" value="ECO:0007669"/>
    <property type="project" value="UniProtKB-SubCell"/>
</dbReference>
<evidence type="ECO:0000256" key="13">
    <source>
        <dbReference type="RuleBase" id="RU364091"/>
    </source>
</evidence>
<evidence type="ECO:0000313" key="16">
    <source>
        <dbReference type="Proteomes" id="UP000605201"/>
    </source>
</evidence>
<dbReference type="EMBL" id="JACNIG010000201">
    <property type="protein sequence ID" value="MBC8432057.1"/>
    <property type="molecule type" value="Genomic_DNA"/>
</dbReference>
<dbReference type="PANTHER" id="PTHR30531">
    <property type="entry name" value="FLAGELLAR BIOSYNTHETIC PROTEIN FLHB"/>
    <property type="match status" value="1"/>
</dbReference>
<evidence type="ECO:0000256" key="7">
    <source>
        <dbReference type="ARBA" id="ARBA00022795"/>
    </source>
</evidence>
<keyword evidence="15" id="KW-0969">Cilium</keyword>
<dbReference type="Gene3D" id="3.40.1690.10">
    <property type="entry name" value="secretion proteins EscU"/>
    <property type="match status" value="1"/>
</dbReference>
<dbReference type="InterPro" id="IPR029025">
    <property type="entry name" value="T3SS_substrate_exporter_C"/>
</dbReference>
<evidence type="ECO:0000313" key="15">
    <source>
        <dbReference type="EMBL" id="MBC8432057.1"/>
    </source>
</evidence>
<dbReference type="GO" id="GO:0044780">
    <property type="term" value="P:bacterial-type flagellum assembly"/>
    <property type="evidence" value="ECO:0007669"/>
    <property type="project" value="InterPro"/>
</dbReference>
<comment type="function">
    <text evidence="12 13">Required for formation of the rod structure in the basal body of the flagellar apparatus. Together with FliI and FliH, may constitute the export apparatus of flagellin.</text>
</comment>
<dbReference type="SUPFAM" id="SSF160544">
    <property type="entry name" value="EscU C-terminal domain-like"/>
    <property type="match status" value="1"/>
</dbReference>
<proteinExistence type="inferred from homology"/>
<evidence type="ECO:0000256" key="10">
    <source>
        <dbReference type="ARBA" id="ARBA00023136"/>
    </source>
</evidence>
<evidence type="ECO:0000256" key="5">
    <source>
        <dbReference type="ARBA" id="ARBA00022475"/>
    </source>
</evidence>
<dbReference type="Proteomes" id="UP000605201">
    <property type="component" value="Unassembled WGS sequence"/>
</dbReference>
<keyword evidence="15" id="KW-0966">Cell projection</keyword>
<gene>
    <name evidence="13 15" type="primary">flhB</name>
    <name evidence="15" type="ORF">H8D96_09065</name>
</gene>
<evidence type="ECO:0000256" key="2">
    <source>
        <dbReference type="ARBA" id="ARBA00010690"/>
    </source>
</evidence>
<dbReference type="Gene3D" id="6.10.250.2080">
    <property type="match status" value="1"/>
</dbReference>
<name>A0A8J6P2Q2_9BACT</name>
<dbReference type="InterPro" id="IPR006136">
    <property type="entry name" value="FlhB"/>
</dbReference>
<dbReference type="GO" id="GO:0009306">
    <property type="term" value="P:protein secretion"/>
    <property type="evidence" value="ECO:0007669"/>
    <property type="project" value="InterPro"/>
</dbReference>
<comment type="subcellular location">
    <subcellularLocation>
        <location evidence="1">Cell membrane</location>
        <topology evidence="1">Multi-pass membrane protein</topology>
    </subcellularLocation>
</comment>
<dbReference type="PRINTS" id="PR00950">
    <property type="entry name" value="TYPE3IMSPROT"/>
</dbReference>
<feature type="transmembrane region" description="Helical" evidence="13">
    <location>
        <begin position="33"/>
        <end position="54"/>
    </location>
</feature>
<keyword evidence="8 13" id="KW-0653">Protein transport</keyword>
<comment type="caution">
    <text evidence="13">Lacks conserved residue(s) required for the propagation of feature annotation.</text>
</comment>
<feature type="compositionally biased region" description="Basic and acidic residues" evidence="14">
    <location>
        <begin position="7"/>
        <end position="26"/>
    </location>
</feature>
<keyword evidence="7 13" id="KW-1005">Bacterial flagellum biogenesis</keyword>
<comment type="similarity">
    <text evidence="2 13">Belongs to the type III secretion exporter family.</text>
</comment>
<reference evidence="15 16" key="1">
    <citation type="submission" date="2020-08" db="EMBL/GenBank/DDBJ databases">
        <title>Bridging the membrane lipid divide: bacteria of the FCB group superphylum have the potential to synthesize archaeal ether lipids.</title>
        <authorList>
            <person name="Villanueva L."/>
            <person name="Von Meijenfeldt F.A.B."/>
            <person name="Westbye A.B."/>
            <person name="Yadav S."/>
            <person name="Hopmans E.C."/>
            <person name="Dutilh B.E."/>
            <person name="Sinninghe Damste J.S."/>
        </authorList>
    </citation>
    <scope>NUCLEOTIDE SEQUENCE [LARGE SCALE GENOMIC DNA]</scope>
    <source>
        <strain evidence="15">NIOZ-UU17</strain>
    </source>
</reference>
<sequence>MSEENNEEKTEEPTPRKRQELREKGEVAKSRELPSVAVLLSSLMALTFFGSFMYSQIQLIMQGTLSLPMLNDLNVADFIIFAHKITIQFILAISPLLAAVFIAAILSNIMQVGFVLSGESITPKLSKLDPIKGFTRLFSKQSLMEVCKSFIKMAIVGAISYYTIKAEMKNVPMLGEMGVKAIWVYILTVFLKIFLRCTLAMVFVVVIDYAFQRWEFENRIKMSKQEIKDEHKKSEGDPLVKSRIKSIQMEMARKRMMQSVPEADVVITNPVRLAVAIKYDPEMNAPKVLAKGAGEVAKKIRDLATEHDIPILEKKELAQSLYKLVEIGQEIPAVLYQAVAEVLAYIYRLKGKLGL</sequence>
<evidence type="ECO:0000256" key="1">
    <source>
        <dbReference type="ARBA" id="ARBA00004651"/>
    </source>
</evidence>
<evidence type="ECO:0000256" key="8">
    <source>
        <dbReference type="ARBA" id="ARBA00022927"/>
    </source>
</evidence>
<evidence type="ECO:0000256" key="14">
    <source>
        <dbReference type="SAM" id="MobiDB-lite"/>
    </source>
</evidence>